<evidence type="ECO:0000256" key="5">
    <source>
        <dbReference type="ARBA" id="ARBA00022989"/>
    </source>
</evidence>
<feature type="transmembrane region" description="Helical" evidence="7">
    <location>
        <begin position="73"/>
        <end position="96"/>
    </location>
</feature>
<dbReference type="AlphaFoldDB" id="A0A1G7I7M0"/>
<dbReference type="CDD" id="cd06261">
    <property type="entry name" value="TM_PBP2"/>
    <property type="match status" value="1"/>
</dbReference>
<accession>A0A1G7I7M0</accession>
<reference evidence="9 10" key="1">
    <citation type="submission" date="2016-10" db="EMBL/GenBank/DDBJ databases">
        <authorList>
            <person name="de Groot N.N."/>
        </authorList>
    </citation>
    <scope>NUCLEOTIDE SEQUENCE [LARGE SCALE GENOMIC DNA]</scope>
    <source>
        <strain evidence="9 10">DSM 569</strain>
    </source>
</reference>
<dbReference type="PANTHER" id="PTHR43744">
    <property type="entry name" value="ABC TRANSPORTER PERMEASE PROTEIN MG189-RELATED-RELATED"/>
    <property type="match status" value="1"/>
</dbReference>
<feature type="domain" description="ABC transmembrane type-1" evidence="8">
    <location>
        <begin position="73"/>
        <end position="265"/>
    </location>
</feature>
<dbReference type="PROSITE" id="PS50928">
    <property type="entry name" value="ABC_TM1"/>
    <property type="match status" value="1"/>
</dbReference>
<protein>
    <submittedName>
        <fullName evidence="9">Carbohydrate ABC transporter membrane protein 2, CUT1 family</fullName>
    </submittedName>
</protein>
<dbReference type="Pfam" id="PF00528">
    <property type="entry name" value="BPD_transp_1"/>
    <property type="match status" value="1"/>
</dbReference>
<sequence>MNYKLRIKFMKIGVYIFLIILFLLAILPIWLLLVNATRSTPEIQQGVSLLPSSNLWVNWNHLTGMGVNIWRGFLNSLIISVPVTFLTVYFSMMTAYAIHVYDFKWKKMLYNTVVLLTIVPTQLVPIIGFYKYMASLKLLNSYIPLIVPAIASPPMVFFALQYLESTIVKDLIEAARIEGSGELGIFHKIILPIAKPGAFTMGILSFVASWNNFFTPFMLISKIEKYTLPMIVKLLRGDMYRTEYGAIYLGLAITMIPIIIVYAIFSKYIVSGIAMGAIKE</sequence>
<evidence type="ECO:0000256" key="2">
    <source>
        <dbReference type="ARBA" id="ARBA00022448"/>
    </source>
</evidence>
<evidence type="ECO:0000256" key="1">
    <source>
        <dbReference type="ARBA" id="ARBA00004651"/>
    </source>
</evidence>
<evidence type="ECO:0000313" key="10">
    <source>
        <dbReference type="Proteomes" id="UP000183404"/>
    </source>
</evidence>
<dbReference type="Gene3D" id="1.10.3720.10">
    <property type="entry name" value="MetI-like"/>
    <property type="match status" value="1"/>
</dbReference>
<keyword evidence="3" id="KW-1003">Cell membrane</keyword>
<dbReference type="RefSeq" id="WP_003869017.1">
    <property type="nucleotide sequence ID" value="NZ_FNBS01000003.1"/>
</dbReference>
<keyword evidence="2 7" id="KW-0813">Transport</keyword>
<evidence type="ECO:0000256" key="7">
    <source>
        <dbReference type="RuleBase" id="RU363032"/>
    </source>
</evidence>
<dbReference type="PANTHER" id="PTHR43744:SF2">
    <property type="entry name" value="ARABINOOLIGOSACCHARIDES TRANSPORT SYSTEM PERMEASE PROTEIN ARAQ"/>
    <property type="match status" value="1"/>
</dbReference>
<evidence type="ECO:0000256" key="3">
    <source>
        <dbReference type="ARBA" id="ARBA00022475"/>
    </source>
</evidence>
<dbReference type="GO" id="GO:0005886">
    <property type="term" value="C:plasma membrane"/>
    <property type="evidence" value="ECO:0007669"/>
    <property type="project" value="UniProtKB-SubCell"/>
</dbReference>
<keyword evidence="5 7" id="KW-1133">Transmembrane helix</keyword>
<feature type="transmembrane region" description="Helical" evidence="7">
    <location>
        <begin position="245"/>
        <end position="265"/>
    </location>
</feature>
<feature type="transmembrane region" description="Helical" evidence="7">
    <location>
        <begin position="12"/>
        <end position="33"/>
    </location>
</feature>
<dbReference type="InterPro" id="IPR035906">
    <property type="entry name" value="MetI-like_sf"/>
</dbReference>
<dbReference type="EMBL" id="FNBS01000003">
    <property type="protein sequence ID" value="SDF08700.1"/>
    <property type="molecule type" value="Genomic_DNA"/>
</dbReference>
<feature type="transmembrane region" description="Helical" evidence="7">
    <location>
        <begin position="108"/>
        <end position="130"/>
    </location>
</feature>
<dbReference type="SUPFAM" id="SSF161098">
    <property type="entry name" value="MetI-like"/>
    <property type="match status" value="1"/>
</dbReference>
<dbReference type="Proteomes" id="UP000183404">
    <property type="component" value="Unassembled WGS sequence"/>
</dbReference>
<evidence type="ECO:0000313" key="9">
    <source>
        <dbReference type="EMBL" id="SDF08700.1"/>
    </source>
</evidence>
<dbReference type="InterPro" id="IPR000515">
    <property type="entry name" value="MetI-like"/>
</dbReference>
<keyword evidence="4 7" id="KW-0812">Transmembrane</keyword>
<comment type="similarity">
    <text evidence="7">Belongs to the binding-protein-dependent transport system permease family.</text>
</comment>
<feature type="transmembrane region" description="Helical" evidence="7">
    <location>
        <begin position="198"/>
        <end position="220"/>
    </location>
</feature>
<dbReference type="GO" id="GO:0055085">
    <property type="term" value="P:transmembrane transport"/>
    <property type="evidence" value="ECO:0007669"/>
    <property type="project" value="InterPro"/>
</dbReference>
<organism evidence="9 10">
    <name type="scientific">Thermoanaerobacter thermohydrosulfuricus</name>
    <name type="common">Clostridium thermohydrosulfuricum</name>
    <dbReference type="NCBI Taxonomy" id="1516"/>
    <lineage>
        <taxon>Bacteria</taxon>
        <taxon>Bacillati</taxon>
        <taxon>Bacillota</taxon>
        <taxon>Clostridia</taxon>
        <taxon>Thermoanaerobacterales</taxon>
        <taxon>Thermoanaerobacteraceae</taxon>
        <taxon>Thermoanaerobacter</taxon>
    </lineage>
</organism>
<keyword evidence="6 7" id="KW-0472">Membrane</keyword>
<gene>
    <name evidence="9" type="ORF">SAMN04244560_00226</name>
</gene>
<feature type="transmembrane region" description="Helical" evidence="7">
    <location>
        <begin position="142"/>
        <end position="163"/>
    </location>
</feature>
<proteinExistence type="inferred from homology"/>
<evidence type="ECO:0000256" key="4">
    <source>
        <dbReference type="ARBA" id="ARBA00022692"/>
    </source>
</evidence>
<name>A0A1G7I7M0_THETY</name>
<evidence type="ECO:0000259" key="8">
    <source>
        <dbReference type="PROSITE" id="PS50928"/>
    </source>
</evidence>
<comment type="subcellular location">
    <subcellularLocation>
        <location evidence="1 7">Cell membrane</location>
        <topology evidence="1 7">Multi-pass membrane protein</topology>
    </subcellularLocation>
</comment>
<evidence type="ECO:0000256" key="6">
    <source>
        <dbReference type="ARBA" id="ARBA00023136"/>
    </source>
</evidence>